<evidence type="ECO:0000313" key="1">
    <source>
        <dbReference type="EMBL" id="RDX90171.1"/>
    </source>
</evidence>
<feature type="non-terminal residue" evidence="1">
    <location>
        <position position="1"/>
    </location>
</feature>
<gene>
    <name evidence="1" type="ORF">CR513_27995</name>
</gene>
<keyword evidence="2" id="KW-1185">Reference proteome</keyword>
<dbReference type="AlphaFoldDB" id="A0A371GHY6"/>
<comment type="caution">
    <text evidence="1">The sequence shown here is derived from an EMBL/GenBank/DDBJ whole genome shotgun (WGS) entry which is preliminary data.</text>
</comment>
<reference evidence="1" key="1">
    <citation type="submission" date="2018-05" db="EMBL/GenBank/DDBJ databases">
        <title>Draft genome of Mucuna pruriens seed.</title>
        <authorList>
            <person name="Nnadi N.E."/>
            <person name="Vos R."/>
            <person name="Hasami M.H."/>
            <person name="Devisetty U.K."/>
            <person name="Aguiy J.C."/>
        </authorList>
    </citation>
    <scope>NUCLEOTIDE SEQUENCE [LARGE SCALE GENOMIC DNA]</scope>
    <source>
        <strain evidence="1">JCA_2017</strain>
    </source>
</reference>
<evidence type="ECO:0000313" key="2">
    <source>
        <dbReference type="Proteomes" id="UP000257109"/>
    </source>
</evidence>
<sequence length="192" mass="22042">MWLGSENSDSTKPTPYPPVTSLIMWIQPKSETWQRKKEKAWLNCLFCFINSPLLGYGFQSSEVGSNWCLSGGFGGTAHPFTPHRWPFTRPSCVRTTPSRLFKNPPHTNSKPRHTQHKLKALRLSSRKRGFEFERAKQREKFIEAMKMDHSASMASSKRRLSSNRGLGGVLREQRARLEDFVDDCNVELLDSL</sequence>
<dbReference type="EMBL" id="QJKJ01005470">
    <property type="protein sequence ID" value="RDX90171.1"/>
    <property type="molecule type" value="Genomic_DNA"/>
</dbReference>
<protein>
    <submittedName>
        <fullName evidence="1">Uncharacterized protein</fullName>
    </submittedName>
</protein>
<organism evidence="1 2">
    <name type="scientific">Mucuna pruriens</name>
    <name type="common">Velvet bean</name>
    <name type="synonym">Dolichos pruriens</name>
    <dbReference type="NCBI Taxonomy" id="157652"/>
    <lineage>
        <taxon>Eukaryota</taxon>
        <taxon>Viridiplantae</taxon>
        <taxon>Streptophyta</taxon>
        <taxon>Embryophyta</taxon>
        <taxon>Tracheophyta</taxon>
        <taxon>Spermatophyta</taxon>
        <taxon>Magnoliopsida</taxon>
        <taxon>eudicotyledons</taxon>
        <taxon>Gunneridae</taxon>
        <taxon>Pentapetalae</taxon>
        <taxon>rosids</taxon>
        <taxon>fabids</taxon>
        <taxon>Fabales</taxon>
        <taxon>Fabaceae</taxon>
        <taxon>Papilionoideae</taxon>
        <taxon>50 kb inversion clade</taxon>
        <taxon>NPAAA clade</taxon>
        <taxon>indigoferoid/millettioid clade</taxon>
        <taxon>Phaseoleae</taxon>
        <taxon>Mucuna</taxon>
    </lineage>
</organism>
<proteinExistence type="predicted"/>
<dbReference type="Proteomes" id="UP000257109">
    <property type="component" value="Unassembled WGS sequence"/>
</dbReference>
<accession>A0A371GHY6</accession>
<name>A0A371GHY6_MUCPR</name>